<dbReference type="Gene3D" id="3.10.580.10">
    <property type="entry name" value="CBS-domain"/>
    <property type="match status" value="1"/>
</dbReference>
<dbReference type="AlphaFoldDB" id="A0A318HG39"/>
<dbReference type="SMART" id="SM00116">
    <property type="entry name" value="CBS"/>
    <property type="match status" value="2"/>
</dbReference>
<evidence type="ECO:0000313" key="5">
    <source>
        <dbReference type="EMBL" id="PXX08422.1"/>
    </source>
</evidence>
<reference evidence="6" key="1">
    <citation type="submission" date="2018-05" db="EMBL/GenBank/DDBJ databases">
        <authorList>
            <person name="Deangelis K."/>
            <person name="Huntemann M."/>
            <person name="Clum A."/>
            <person name="Pillay M."/>
            <person name="Palaniappan K."/>
            <person name="Varghese N."/>
            <person name="Mikhailova N."/>
            <person name="Stamatis D."/>
            <person name="Reddy T."/>
            <person name="Daum C."/>
            <person name="Shapiro N."/>
            <person name="Ivanova N."/>
            <person name="Kyrpides N."/>
            <person name="Woyke T."/>
        </authorList>
    </citation>
    <scope>NUCLEOTIDE SEQUENCE [LARGE SCALE GENOMIC DNA]</scope>
    <source>
        <strain evidence="6">GAS496</strain>
    </source>
</reference>
<evidence type="ECO:0000256" key="1">
    <source>
        <dbReference type="ARBA" id="ARBA00022737"/>
    </source>
</evidence>
<accession>A0A318HG39</accession>
<keyword evidence="6" id="KW-1185">Reference proteome</keyword>
<evidence type="ECO:0000259" key="4">
    <source>
        <dbReference type="PROSITE" id="PS51371"/>
    </source>
</evidence>
<dbReference type="PROSITE" id="PS50042">
    <property type="entry name" value="CNMP_BINDING_3"/>
    <property type="match status" value="1"/>
</dbReference>
<dbReference type="PROSITE" id="PS51371">
    <property type="entry name" value="CBS"/>
    <property type="match status" value="2"/>
</dbReference>
<dbReference type="InterPro" id="IPR051462">
    <property type="entry name" value="CBS_domain-containing"/>
</dbReference>
<proteinExistence type="predicted"/>
<dbReference type="EMBL" id="QJJU01000008">
    <property type="protein sequence ID" value="PXX08422.1"/>
    <property type="molecule type" value="Genomic_DNA"/>
</dbReference>
<reference evidence="5 6" key="2">
    <citation type="submission" date="2018-06" db="EMBL/GenBank/DDBJ databases">
        <title>Sequencing of bacterial isolates from soil warming experiment in Harvard Forest, Massachusetts, USA.</title>
        <authorList>
            <person name="Deangelis K.PhD."/>
        </authorList>
    </citation>
    <scope>NUCLEOTIDE SEQUENCE [LARGE SCALE GENOMIC DNA]</scope>
    <source>
        <strain evidence="5 6">GAS496</strain>
    </source>
</reference>
<dbReference type="PANTHER" id="PTHR48108:SF26">
    <property type="entry name" value="CBS DOMAIN-CONTAINING PROTEIN DDB_G0289609"/>
    <property type="match status" value="1"/>
</dbReference>
<evidence type="ECO:0000313" key="6">
    <source>
        <dbReference type="Proteomes" id="UP000247781"/>
    </source>
</evidence>
<dbReference type="InterPro" id="IPR018821">
    <property type="entry name" value="DUF294_put_nucleoTrafse_sb-bd"/>
</dbReference>
<dbReference type="CDD" id="cd05401">
    <property type="entry name" value="NT_GlnE_GlnD_like"/>
    <property type="match status" value="1"/>
</dbReference>
<keyword evidence="2" id="KW-0129">CBS domain</keyword>
<sequence>MPTSFERPDLKAFLGEHTPFQAMSDEELTELTAGSVVVEFPAGSLVADYATRVPDEVWMVHSGQVALRNSGDATTIDTVGSGGIFGYMPLLTGGGMDFEASTIGPATLIRMPGALVRAQFSKPAGLAFLASSAWNLGTADRPTIAPATDSRPVAELVHGEVLLVSPDTSVRDAVVRMTEHHVSYALIRLPDGGLGIFTDRDLRTRVVAAGLAVDVPIHRVMSAPARSVTADLTADAVLMEMLECGLRHMPVVTSRGEVVGVLEDADLLAASARRSFMLRRSIGLATTATELQKVGQRVTGLASELFRNGTKALATSGILSVVIDSLVRKALELALAETQDAPAGGFAWLTLGSIARREAMPSSDVDSALSWRDELSSASTQLRAIAARNHEILDGCGLPSDRNNAVASSPLFSRSQSEWFAAAEGWLDNPLRDRGLILSSLLLDGRVVWGDAALHTVPSAYRRMRDAHPNALRLQLLEALSGKVRTRSVRDVLSRRGGTFDLKSHAVTPIVNLARWGGLTADVTSASTPTRLSAAAQAGAIRERDAETLCDVFVMLQRLRMAHQVEQMSAGHTPGDVITMSELSPLNRSLLGDGLREIAAVRRRVGNFGVPRV</sequence>
<dbReference type="InterPro" id="IPR005105">
    <property type="entry name" value="GlnD_Uridyltrans_N"/>
</dbReference>
<evidence type="ECO:0000259" key="3">
    <source>
        <dbReference type="PROSITE" id="PS50042"/>
    </source>
</evidence>
<protein>
    <submittedName>
        <fullName evidence="5">Cyclic nucleotide-binding protein</fullName>
    </submittedName>
</protein>
<dbReference type="Pfam" id="PF00027">
    <property type="entry name" value="cNMP_binding"/>
    <property type="match status" value="1"/>
</dbReference>
<dbReference type="SUPFAM" id="SSF54631">
    <property type="entry name" value="CBS-domain pair"/>
    <property type="match status" value="1"/>
</dbReference>
<dbReference type="GO" id="GO:0008773">
    <property type="term" value="F:[protein-PII] uridylyltransferase activity"/>
    <property type="evidence" value="ECO:0007669"/>
    <property type="project" value="InterPro"/>
</dbReference>
<keyword evidence="1" id="KW-0677">Repeat</keyword>
<organism evidence="5 6">
    <name type="scientific">Mycolicibacterium moriokaense</name>
    <dbReference type="NCBI Taxonomy" id="39691"/>
    <lineage>
        <taxon>Bacteria</taxon>
        <taxon>Bacillati</taxon>
        <taxon>Actinomycetota</taxon>
        <taxon>Actinomycetes</taxon>
        <taxon>Mycobacteriales</taxon>
        <taxon>Mycobacteriaceae</taxon>
        <taxon>Mycolicibacterium</taxon>
    </lineage>
</organism>
<dbReference type="InterPro" id="IPR000644">
    <property type="entry name" value="CBS_dom"/>
</dbReference>
<feature type="domain" description="Cyclic nucleotide-binding" evidence="3">
    <location>
        <begin position="55"/>
        <end position="103"/>
    </location>
</feature>
<feature type="domain" description="CBS" evidence="4">
    <location>
        <begin position="221"/>
        <end position="277"/>
    </location>
</feature>
<dbReference type="PANTHER" id="PTHR48108">
    <property type="entry name" value="CBS DOMAIN-CONTAINING PROTEIN CBSX2, CHLOROPLASTIC"/>
    <property type="match status" value="1"/>
</dbReference>
<dbReference type="InterPro" id="IPR018490">
    <property type="entry name" value="cNMP-bd_dom_sf"/>
</dbReference>
<dbReference type="InterPro" id="IPR046342">
    <property type="entry name" value="CBS_dom_sf"/>
</dbReference>
<feature type="domain" description="CBS" evidence="4">
    <location>
        <begin position="156"/>
        <end position="213"/>
    </location>
</feature>
<name>A0A318HG39_9MYCO</name>
<dbReference type="InterPro" id="IPR014710">
    <property type="entry name" value="RmlC-like_jellyroll"/>
</dbReference>
<dbReference type="Gene3D" id="2.60.120.10">
    <property type="entry name" value="Jelly Rolls"/>
    <property type="match status" value="1"/>
</dbReference>
<dbReference type="Pfam" id="PF00571">
    <property type="entry name" value="CBS"/>
    <property type="match status" value="2"/>
</dbReference>
<dbReference type="SUPFAM" id="SSF51206">
    <property type="entry name" value="cAMP-binding domain-like"/>
    <property type="match status" value="1"/>
</dbReference>
<gene>
    <name evidence="5" type="ORF">C8E89_10886</name>
</gene>
<dbReference type="InterPro" id="IPR000595">
    <property type="entry name" value="cNMP-bd_dom"/>
</dbReference>
<comment type="caution">
    <text evidence="5">The sequence shown here is derived from an EMBL/GenBank/DDBJ whole genome shotgun (WGS) entry which is preliminary data.</text>
</comment>
<dbReference type="Proteomes" id="UP000247781">
    <property type="component" value="Unassembled WGS sequence"/>
</dbReference>
<dbReference type="Pfam" id="PF10335">
    <property type="entry name" value="DUF294_C"/>
    <property type="match status" value="1"/>
</dbReference>
<dbReference type="Pfam" id="PF03445">
    <property type="entry name" value="DUF294"/>
    <property type="match status" value="1"/>
</dbReference>
<evidence type="ECO:0000256" key="2">
    <source>
        <dbReference type="PROSITE-ProRule" id="PRU00703"/>
    </source>
</evidence>